<protein>
    <submittedName>
        <fullName evidence="1">Uncharacterized protein</fullName>
    </submittedName>
</protein>
<evidence type="ECO:0000313" key="2">
    <source>
        <dbReference type="Proteomes" id="UP001479290"/>
    </source>
</evidence>
<organism evidence="1 2">
    <name type="scientific">Culter alburnus</name>
    <name type="common">Topmouth culter</name>
    <dbReference type="NCBI Taxonomy" id="194366"/>
    <lineage>
        <taxon>Eukaryota</taxon>
        <taxon>Metazoa</taxon>
        <taxon>Chordata</taxon>
        <taxon>Craniata</taxon>
        <taxon>Vertebrata</taxon>
        <taxon>Euteleostomi</taxon>
        <taxon>Actinopterygii</taxon>
        <taxon>Neopterygii</taxon>
        <taxon>Teleostei</taxon>
        <taxon>Ostariophysi</taxon>
        <taxon>Cypriniformes</taxon>
        <taxon>Xenocyprididae</taxon>
        <taxon>Xenocypridinae</taxon>
        <taxon>Culter</taxon>
    </lineage>
</organism>
<sequence length="110" mass="12562">MHIPGLCAGGIREKTEEMNFPVPEERCQTDACWDRSHTHHAQNISPRNETYLNSQCARVHLSLCRTDVCVVCTLVKYEVPKREYLTSFHISLGCTTSVYSSRRGQKVMSM</sequence>
<evidence type="ECO:0000313" key="1">
    <source>
        <dbReference type="EMBL" id="KAK9979043.1"/>
    </source>
</evidence>
<reference evidence="1 2" key="1">
    <citation type="submission" date="2024-05" db="EMBL/GenBank/DDBJ databases">
        <title>A high-quality chromosomal-level genome assembly of Topmouth culter (Culter alburnus).</title>
        <authorList>
            <person name="Zhao H."/>
        </authorList>
    </citation>
    <scope>NUCLEOTIDE SEQUENCE [LARGE SCALE GENOMIC DNA]</scope>
    <source>
        <strain evidence="1">CATC2023</strain>
        <tissue evidence="1">Muscle</tissue>
    </source>
</reference>
<keyword evidence="2" id="KW-1185">Reference proteome</keyword>
<gene>
    <name evidence="1" type="ORF">ABG768_012490</name>
</gene>
<comment type="caution">
    <text evidence="1">The sequence shown here is derived from an EMBL/GenBank/DDBJ whole genome shotgun (WGS) entry which is preliminary data.</text>
</comment>
<dbReference type="EMBL" id="JAWDJR010000002">
    <property type="protein sequence ID" value="KAK9979043.1"/>
    <property type="molecule type" value="Genomic_DNA"/>
</dbReference>
<dbReference type="Proteomes" id="UP001479290">
    <property type="component" value="Unassembled WGS sequence"/>
</dbReference>
<name>A0AAW2B140_CULAL</name>
<dbReference type="AlphaFoldDB" id="A0AAW2B140"/>
<proteinExistence type="predicted"/>
<accession>A0AAW2B140</accession>